<dbReference type="KEGG" id="copr:Cop2CBH44_24180"/>
<dbReference type="Pfam" id="PF13712">
    <property type="entry name" value="Glyco_tranf_2_5"/>
    <property type="match status" value="1"/>
</dbReference>
<dbReference type="InterPro" id="IPR059123">
    <property type="entry name" value="StrF_dom"/>
</dbReference>
<gene>
    <name evidence="2" type="ORF">Cop2CBH44_24180</name>
</gene>
<evidence type="ECO:0000259" key="1">
    <source>
        <dbReference type="Pfam" id="PF13712"/>
    </source>
</evidence>
<dbReference type="Proteomes" id="UP000594042">
    <property type="component" value="Chromosome"/>
</dbReference>
<protein>
    <recommendedName>
        <fullName evidence="1">Streptomycin biosynthesis protein StrF domain-containing protein</fullName>
    </recommendedName>
</protein>
<dbReference type="EMBL" id="AP023322">
    <property type="protein sequence ID" value="BCI64065.1"/>
    <property type="molecule type" value="Genomic_DNA"/>
</dbReference>
<dbReference type="AlphaFoldDB" id="A0A7G1HWE7"/>
<keyword evidence="3" id="KW-1185">Reference proteome</keyword>
<name>A0A7G1HWE7_9BACT</name>
<sequence length="289" mass="34152">MLSIITCSIKPEQLKAFKKNIEDTIGIPFELIAFDNRVYQYGLCKVYNECARQAKYDFLCFAHEDISFQTYDWGKIIISELSKPDCGVIGFAGASHKSLTISGWHSSAQYDRFNYIQQSPQEISPRPHYFNPTKNDFPEVIVLDGFCMFVRRNVWKKMPFDEKTFTGFHLYDLDFSMQIAQKYTNKVCFPIKVIHFSDGNFTDEWLNNSIIFHKKWEKSLPLYISTPSKKDILADERKTSRKLVKMLIRNKLNPQTIKPFLIKHTRKYPLRWGTLTLWFKFLRYKKQLS</sequence>
<evidence type="ECO:0000313" key="3">
    <source>
        <dbReference type="Proteomes" id="UP000594042"/>
    </source>
</evidence>
<dbReference type="Gene3D" id="3.90.550.10">
    <property type="entry name" value="Spore Coat Polysaccharide Biosynthesis Protein SpsA, Chain A"/>
    <property type="match status" value="1"/>
</dbReference>
<proteinExistence type="predicted"/>
<evidence type="ECO:0000313" key="2">
    <source>
        <dbReference type="EMBL" id="BCI64065.1"/>
    </source>
</evidence>
<dbReference type="SUPFAM" id="SSF53448">
    <property type="entry name" value="Nucleotide-diphospho-sugar transferases"/>
    <property type="match status" value="1"/>
</dbReference>
<accession>A0A7G1HWE7</accession>
<dbReference type="InterPro" id="IPR029044">
    <property type="entry name" value="Nucleotide-diphossugar_trans"/>
</dbReference>
<organism evidence="2 3">
    <name type="scientific">Coprobacter secundus subsp. similis</name>
    <dbReference type="NCBI Taxonomy" id="2751153"/>
    <lineage>
        <taxon>Bacteria</taxon>
        <taxon>Pseudomonadati</taxon>
        <taxon>Bacteroidota</taxon>
        <taxon>Bacteroidia</taxon>
        <taxon>Bacteroidales</taxon>
        <taxon>Barnesiellaceae</taxon>
        <taxon>Coprobacter</taxon>
    </lineage>
</organism>
<feature type="domain" description="Streptomycin biosynthesis protein StrF" evidence="1">
    <location>
        <begin position="4"/>
        <end position="185"/>
    </location>
</feature>
<reference evidence="3" key="1">
    <citation type="submission" date="2020-07" db="EMBL/GenBank/DDBJ databases">
        <title>Complete genome sequencing of Coprobacter sp. strain 2CBH44.</title>
        <authorList>
            <person name="Sakamoto M."/>
            <person name="Murakami T."/>
            <person name="Mori H."/>
        </authorList>
    </citation>
    <scope>NUCLEOTIDE SEQUENCE [LARGE SCALE GENOMIC DNA]</scope>
    <source>
        <strain evidence="3">2CBH44</strain>
    </source>
</reference>
<dbReference type="RefSeq" id="WP_021930895.1">
    <property type="nucleotide sequence ID" value="NZ_AP023322.1"/>
</dbReference>